<proteinExistence type="predicted"/>
<dbReference type="Proteomes" id="UP000821866">
    <property type="component" value="Chromosome 9"/>
</dbReference>
<protein>
    <submittedName>
        <fullName evidence="1">Uncharacterized protein</fullName>
    </submittedName>
</protein>
<reference evidence="1" key="2">
    <citation type="submission" date="2021-09" db="EMBL/GenBank/DDBJ databases">
        <authorList>
            <person name="Jia N."/>
            <person name="Wang J."/>
            <person name="Shi W."/>
            <person name="Du L."/>
            <person name="Sun Y."/>
            <person name="Zhan W."/>
            <person name="Jiang J."/>
            <person name="Wang Q."/>
            <person name="Zhang B."/>
            <person name="Ji P."/>
            <person name="Sakyi L.B."/>
            <person name="Cui X."/>
            <person name="Yuan T."/>
            <person name="Jiang B."/>
            <person name="Yang W."/>
            <person name="Lam T.T.-Y."/>
            <person name="Chang Q."/>
            <person name="Ding S."/>
            <person name="Wang X."/>
            <person name="Zhu J."/>
            <person name="Ruan X."/>
            <person name="Zhao L."/>
            <person name="Wei J."/>
            <person name="Que T."/>
            <person name="Du C."/>
            <person name="Cheng J."/>
            <person name="Dai P."/>
            <person name="Han X."/>
            <person name="Huang E."/>
            <person name="Gao Y."/>
            <person name="Liu J."/>
            <person name="Shao H."/>
            <person name="Ye R."/>
            <person name="Li L."/>
            <person name="Wei W."/>
            <person name="Wang X."/>
            <person name="Wang C."/>
            <person name="Huo Q."/>
            <person name="Li W."/>
            <person name="Guo W."/>
            <person name="Chen H."/>
            <person name="Chen S."/>
            <person name="Zhou L."/>
            <person name="Zhou L."/>
            <person name="Ni X."/>
            <person name="Tian J."/>
            <person name="Zhou Y."/>
            <person name="Sheng Y."/>
            <person name="Liu T."/>
            <person name="Pan Y."/>
            <person name="Xia L."/>
            <person name="Li J."/>
            <person name="Zhao F."/>
            <person name="Cao W."/>
        </authorList>
    </citation>
    <scope>NUCLEOTIDE SEQUENCE</scope>
    <source>
        <strain evidence="1">Rmic-2018</strain>
        <tissue evidence="1">Larvae</tissue>
    </source>
</reference>
<gene>
    <name evidence="1" type="ORF">HPB51_012711</name>
</gene>
<reference evidence="1" key="1">
    <citation type="journal article" date="2020" name="Cell">
        <title>Large-Scale Comparative Analyses of Tick Genomes Elucidate Their Genetic Diversity and Vector Capacities.</title>
        <authorList>
            <consortium name="Tick Genome and Microbiome Consortium (TIGMIC)"/>
            <person name="Jia N."/>
            <person name="Wang J."/>
            <person name="Shi W."/>
            <person name="Du L."/>
            <person name="Sun Y."/>
            <person name="Zhan W."/>
            <person name="Jiang J.F."/>
            <person name="Wang Q."/>
            <person name="Zhang B."/>
            <person name="Ji P."/>
            <person name="Bell-Sakyi L."/>
            <person name="Cui X.M."/>
            <person name="Yuan T.T."/>
            <person name="Jiang B.G."/>
            <person name="Yang W.F."/>
            <person name="Lam T.T."/>
            <person name="Chang Q.C."/>
            <person name="Ding S.J."/>
            <person name="Wang X.J."/>
            <person name="Zhu J.G."/>
            <person name="Ruan X.D."/>
            <person name="Zhao L."/>
            <person name="Wei J.T."/>
            <person name="Ye R.Z."/>
            <person name="Que T.C."/>
            <person name="Du C.H."/>
            <person name="Zhou Y.H."/>
            <person name="Cheng J.X."/>
            <person name="Dai P.F."/>
            <person name="Guo W.B."/>
            <person name="Han X.H."/>
            <person name="Huang E.J."/>
            <person name="Li L.F."/>
            <person name="Wei W."/>
            <person name="Gao Y.C."/>
            <person name="Liu J.Z."/>
            <person name="Shao H.Z."/>
            <person name="Wang X."/>
            <person name="Wang C.C."/>
            <person name="Yang T.C."/>
            <person name="Huo Q.B."/>
            <person name="Li W."/>
            <person name="Chen H.Y."/>
            <person name="Chen S.E."/>
            <person name="Zhou L.G."/>
            <person name="Ni X.B."/>
            <person name="Tian J.H."/>
            <person name="Sheng Y."/>
            <person name="Liu T."/>
            <person name="Pan Y.S."/>
            <person name="Xia L.Y."/>
            <person name="Li J."/>
            <person name="Zhao F."/>
            <person name="Cao W.C."/>
        </authorList>
    </citation>
    <scope>NUCLEOTIDE SEQUENCE</scope>
    <source>
        <strain evidence="1">Rmic-2018</strain>
    </source>
</reference>
<evidence type="ECO:0000313" key="1">
    <source>
        <dbReference type="EMBL" id="KAH8009213.1"/>
    </source>
</evidence>
<sequence length="113" mass="12806">MIQRTSVLRAVNMGLFFMSSKLVLFLCFVTFALLGNTLTSECVFVSMSLFNSLRLAMTLYFPFGVGQGAETLISVKRLQVIFSRQAAFRNDMNAVKRALKYRVTIVLLRKIPK</sequence>
<dbReference type="AlphaFoldDB" id="A0A9J6D573"/>
<evidence type="ECO:0000313" key="2">
    <source>
        <dbReference type="Proteomes" id="UP000821866"/>
    </source>
</evidence>
<accession>A0A9J6D573</accession>
<dbReference type="VEuPathDB" id="VectorBase:LOC119178190"/>
<comment type="caution">
    <text evidence="1">The sequence shown here is derived from an EMBL/GenBank/DDBJ whole genome shotgun (WGS) entry which is preliminary data.</text>
</comment>
<keyword evidence="2" id="KW-1185">Reference proteome</keyword>
<dbReference type="EMBL" id="JABSTU010000011">
    <property type="protein sequence ID" value="KAH8009213.1"/>
    <property type="molecule type" value="Genomic_DNA"/>
</dbReference>
<name>A0A9J6D573_RHIMP</name>
<organism evidence="1 2">
    <name type="scientific">Rhipicephalus microplus</name>
    <name type="common">Cattle tick</name>
    <name type="synonym">Boophilus microplus</name>
    <dbReference type="NCBI Taxonomy" id="6941"/>
    <lineage>
        <taxon>Eukaryota</taxon>
        <taxon>Metazoa</taxon>
        <taxon>Ecdysozoa</taxon>
        <taxon>Arthropoda</taxon>
        <taxon>Chelicerata</taxon>
        <taxon>Arachnida</taxon>
        <taxon>Acari</taxon>
        <taxon>Parasitiformes</taxon>
        <taxon>Ixodida</taxon>
        <taxon>Ixodoidea</taxon>
        <taxon>Ixodidae</taxon>
        <taxon>Rhipicephalinae</taxon>
        <taxon>Rhipicephalus</taxon>
        <taxon>Boophilus</taxon>
    </lineage>
</organism>